<name>A0A4Z0D8A2_9FIRM</name>
<evidence type="ECO:0000256" key="8">
    <source>
        <dbReference type="ARBA" id="ARBA00055771"/>
    </source>
</evidence>
<evidence type="ECO:0000313" key="10">
    <source>
        <dbReference type="EMBL" id="TFZ41144.1"/>
    </source>
</evidence>
<dbReference type="GO" id="GO:0004371">
    <property type="term" value="F:glycerone kinase activity"/>
    <property type="evidence" value="ECO:0007669"/>
    <property type="project" value="InterPro"/>
</dbReference>
<dbReference type="FunFam" id="1.25.40.340:FF:000002">
    <property type="entry name" value="Dihydroxyacetone kinase, L subunit"/>
    <property type="match status" value="1"/>
</dbReference>
<dbReference type="Gene3D" id="1.25.40.340">
    <property type="match status" value="1"/>
</dbReference>
<evidence type="ECO:0000313" key="11">
    <source>
        <dbReference type="Proteomes" id="UP000298381"/>
    </source>
</evidence>
<dbReference type="GO" id="GO:0019563">
    <property type="term" value="P:glycerol catabolic process"/>
    <property type="evidence" value="ECO:0007669"/>
    <property type="project" value="TreeGrafter"/>
</dbReference>
<dbReference type="AlphaFoldDB" id="A0A4Z0D8A2"/>
<dbReference type="GO" id="GO:0047324">
    <property type="term" value="F:phosphoenolpyruvate-glycerone phosphotransferase activity"/>
    <property type="evidence" value="ECO:0007669"/>
    <property type="project" value="UniProtKB-EC"/>
</dbReference>
<organism evidence="10 11">
    <name type="scientific">Soehngenia longivitae</name>
    <dbReference type="NCBI Taxonomy" id="2562294"/>
    <lineage>
        <taxon>Bacteria</taxon>
        <taxon>Bacillati</taxon>
        <taxon>Bacillota</taxon>
        <taxon>Tissierellia</taxon>
        <taxon>Tissierellales</taxon>
        <taxon>Tissierellaceae</taxon>
        <taxon>Soehngenia</taxon>
    </lineage>
</organism>
<evidence type="ECO:0000256" key="6">
    <source>
        <dbReference type="ARBA" id="ARBA00022798"/>
    </source>
</evidence>
<comment type="catalytic activity">
    <reaction evidence="1">
        <text>dihydroxyacetone + phosphoenolpyruvate = dihydroxyacetone phosphate + pyruvate</text>
        <dbReference type="Rhea" id="RHEA:18381"/>
        <dbReference type="ChEBI" id="CHEBI:15361"/>
        <dbReference type="ChEBI" id="CHEBI:16016"/>
        <dbReference type="ChEBI" id="CHEBI:57642"/>
        <dbReference type="ChEBI" id="CHEBI:58702"/>
        <dbReference type="EC" id="2.7.1.121"/>
    </reaction>
</comment>
<keyword evidence="4" id="KW-0808">Transferase</keyword>
<reference evidence="10 11" key="1">
    <citation type="submission" date="2019-03" db="EMBL/GenBank/DDBJ databases">
        <title>Draft genome sequence data and analysis of a Fermenting Bacterium, Soehngenia longevitae strain 1933PT, isolated from petroleum reservoir in Azerbaijan.</title>
        <authorList>
            <person name="Grouzdev D.S."/>
            <person name="Bidzhieva S.K."/>
            <person name="Sokolova D.S."/>
            <person name="Tourova T.P."/>
            <person name="Poltaraus A.B."/>
            <person name="Nazina T.N."/>
        </authorList>
    </citation>
    <scope>NUCLEOTIDE SEQUENCE [LARGE SCALE GENOMIC DNA]</scope>
    <source>
        <strain evidence="10 11">1933P</strain>
    </source>
</reference>
<proteinExistence type="predicted"/>
<dbReference type="EC" id="2.7.1.121" evidence="3"/>
<dbReference type="InterPro" id="IPR012737">
    <property type="entry name" value="DhaK_L_YcgS"/>
</dbReference>
<comment type="pathway">
    <text evidence="2">Polyol metabolism; glycerol degradation.</text>
</comment>
<keyword evidence="5 10" id="KW-0418">Kinase</keyword>
<dbReference type="EMBL" id="SRIB01000003">
    <property type="protein sequence ID" value="TFZ41144.1"/>
    <property type="molecule type" value="Genomic_DNA"/>
</dbReference>
<accession>A0A4Z0D8A2</accession>
<dbReference type="PROSITE" id="PS51480">
    <property type="entry name" value="DHAL"/>
    <property type="match status" value="1"/>
</dbReference>
<dbReference type="PANTHER" id="PTHR28629:SF4">
    <property type="entry name" value="TRIOKINASE_FMN CYCLASE"/>
    <property type="match status" value="1"/>
</dbReference>
<keyword evidence="6" id="KW-0319">Glycerol metabolism</keyword>
<dbReference type="SMART" id="SM01120">
    <property type="entry name" value="Dak2"/>
    <property type="match status" value="1"/>
</dbReference>
<dbReference type="InterPro" id="IPR050861">
    <property type="entry name" value="Dihydroxyacetone_Kinase"/>
</dbReference>
<dbReference type="InterPro" id="IPR004007">
    <property type="entry name" value="DhaL_dom"/>
</dbReference>
<comment type="caution">
    <text evidence="10">The sequence shown here is derived from an EMBL/GenBank/DDBJ whole genome shotgun (WGS) entry which is preliminary data.</text>
</comment>
<dbReference type="RefSeq" id="WP_135270625.1">
    <property type="nucleotide sequence ID" value="NZ_SRIB01000003.1"/>
</dbReference>
<dbReference type="Proteomes" id="UP000298381">
    <property type="component" value="Unassembled WGS sequence"/>
</dbReference>
<evidence type="ECO:0000256" key="7">
    <source>
        <dbReference type="ARBA" id="ARBA00046577"/>
    </source>
</evidence>
<feature type="domain" description="DhaL" evidence="9">
    <location>
        <begin position="3"/>
        <end position="201"/>
    </location>
</feature>
<gene>
    <name evidence="10" type="primary">dhaL</name>
    <name evidence="10" type="ORF">E4100_03335</name>
</gene>
<dbReference type="Pfam" id="PF02734">
    <property type="entry name" value="Dak2"/>
    <property type="match status" value="1"/>
</dbReference>
<evidence type="ECO:0000256" key="5">
    <source>
        <dbReference type="ARBA" id="ARBA00022777"/>
    </source>
</evidence>
<dbReference type="PANTHER" id="PTHR28629">
    <property type="entry name" value="TRIOKINASE/FMN CYCLASE"/>
    <property type="match status" value="1"/>
</dbReference>
<dbReference type="GO" id="GO:0005829">
    <property type="term" value="C:cytosol"/>
    <property type="evidence" value="ECO:0007669"/>
    <property type="project" value="TreeGrafter"/>
</dbReference>
<protein>
    <recommendedName>
        <fullName evidence="3">phosphoenolpyruvate--glycerone phosphotransferase</fullName>
        <ecNumber evidence="3">2.7.1.121</ecNumber>
    </recommendedName>
</protein>
<evidence type="ECO:0000259" key="9">
    <source>
        <dbReference type="PROSITE" id="PS51480"/>
    </source>
</evidence>
<dbReference type="SUPFAM" id="SSF101473">
    <property type="entry name" value="DhaL-like"/>
    <property type="match status" value="1"/>
</dbReference>
<evidence type="ECO:0000256" key="4">
    <source>
        <dbReference type="ARBA" id="ARBA00022679"/>
    </source>
</evidence>
<evidence type="ECO:0000256" key="1">
    <source>
        <dbReference type="ARBA" id="ARBA00001113"/>
    </source>
</evidence>
<keyword evidence="11" id="KW-1185">Reference proteome</keyword>
<comment type="subunit">
    <text evidence="7">Homodimer. The dihydroxyacetone kinase complex is composed of a homodimer of DhaM, a homodimer of DhaK and the subunit DhaL.</text>
</comment>
<evidence type="ECO:0000256" key="2">
    <source>
        <dbReference type="ARBA" id="ARBA00004745"/>
    </source>
</evidence>
<dbReference type="NCBIfam" id="TIGR02365">
    <property type="entry name" value="dha_L_ycgS"/>
    <property type="match status" value="1"/>
</dbReference>
<dbReference type="OrthoDB" id="9800291at2"/>
<sequence length="205" mass="22123">MEKTVYSYIKAMRDIIVENKDFLTQLDAEIGDADHGTNMARGFNAVVEKLSEEDLDLKNVLKKAGMGLISSVGGASGPLYGTMFLKAANVAVDNTMDPNVLCQMFKAALDGVKERGKATKGEKTIIDAMEPAYEAFVEVIDSGGSVQQALEKALEAAKEGVEYTKTIIATKGRASYLGERSIGHQDPGATSFTLLLESILKNYMK</sequence>
<evidence type="ECO:0000256" key="3">
    <source>
        <dbReference type="ARBA" id="ARBA00012095"/>
    </source>
</evidence>
<dbReference type="InterPro" id="IPR036117">
    <property type="entry name" value="DhaL_dom_sf"/>
</dbReference>
<comment type="function">
    <text evidence="8">ADP-binding subunit of the dihydroxyacetone kinase, which is responsible for the phosphoenolpyruvate (PEP)-dependent phosphorylation of dihydroxyacetone. DhaL-ADP is converted to DhaL-ATP via a phosphoryl group transfer from DhaM and transmits it to dihydroxyacetone binds to DhaK.</text>
</comment>